<reference evidence="2 3" key="1">
    <citation type="journal article" date="2016" name="Nat. Commun.">
        <title>Thousands of microbial genomes shed light on interconnected biogeochemical processes in an aquifer system.</title>
        <authorList>
            <person name="Anantharaman K."/>
            <person name="Brown C.T."/>
            <person name="Hug L.A."/>
            <person name="Sharon I."/>
            <person name="Castelle C.J."/>
            <person name="Probst A.J."/>
            <person name="Thomas B.C."/>
            <person name="Singh A."/>
            <person name="Wilkins M.J."/>
            <person name="Karaoz U."/>
            <person name="Brodie E.L."/>
            <person name="Williams K.H."/>
            <person name="Hubbard S.S."/>
            <person name="Banfield J.F."/>
        </authorList>
    </citation>
    <scope>NUCLEOTIDE SEQUENCE [LARGE SCALE GENOMIC DNA]</scope>
</reference>
<accession>A0A1F5PXS5</accession>
<feature type="transmembrane region" description="Helical" evidence="1">
    <location>
        <begin position="24"/>
        <end position="46"/>
    </location>
</feature>
<dbReference type="InterPro" id="IPR052534">
    <property type="entry name" value="Extracell_DNA_Util/SecSys_Comp"/>
</dbReference>
<dbReference type="STRING" id="1817841.A3B10_02510"/>
<dbReference type="AlphaFoldDB" id="A0A1F5PXS5"/>
<gene>
    <name evidence="2" type="ORF">A3B10_02510</name>
</gene>
<evidence type="ECO:0008006" key="4">
    <source>
        <dbReference type="Google" id="ProtNLM"/>
    </source>
</evidence>
<evidence type="ECO:0000313" key="2">
    <source>
        <dbReference type="EMBL" id="OGE94502.1"/>
    </source>
</evidence>
<evidence type="ECO:0000313" key="3">
    <source>
        <dbReference type="Proteomes" id="UP000177281"/>
    </source>
</evidence>
<keyword evidence="1" id="KW-0812">Transmembrane</keyword>
<dbReference type="Pfam" id="PF05137">
    <property type="entry name" value="PilN"/>
    <property type="match status" value="1"/>
</dbReference>
<dbReference type="Proteomes" id="UP000177281">
    <property type="component" value="Unassembled WGS sequence"/>
</dbReference>
<dbReference type="InterPro" id="IPR007813">
    <property type="entry name" value="PilN"/>
</dbReference>
<sequence>MQEINLLQGRMKDTSFAWQRQSRIIISLLWIALIVVVGATAIFYLLTNSTQKKFEAAAATTIDLQRQLDAKQDDLKDGKTFQAQTANLKTLVNNHVYLSPLLDELSKSTFVRAKFLNFDANILGKINLEGFVNDYGSLGKFLLGLSTSDKFQNIKLKSVTPSTSTANGYQFSLELAVKTEIFNKK</sequence>
<proteinExistence type="predicted"/>
<evidence type="ECO:0000256" key="1">
    <source>
        <dbReference type="SAM" id="Phobius"/>
    </source>
</evidence>
<dbReference type="EMBL" id="MFFB01000016">
    <property type="protein sequence ID" value="OGE94502.1"/>
    <property type="molecule type" value="Genomic_DNA"/>
</dbReference>
<protein>
    <recommendedName>
        <fullName evidence="4">PilN domain-containing protein</fullName>
    </recommendedName>
</protein>
<dbReference type="PANTHER" id="PTHR40278:SF1">
    <property type="entry name" value="DNA UTILIZATION PROTEIN HOFN"/>
    <property type="match status" value="1"/>
</dbReference>
<name>A0A1F5PXS5_9BACT</name>
<keyword evidence="1" id="KW-1133">Transmembrane helix</keyword>
<organism evidence="2 3">
    <name type="scientific">Candidatus Doudnabacteria bacterium RIFCSPLOWO2_01_FULL_44_21</name>
    <dbReference type="NCBI Taxonomy" id="1817841"/>
    <lineage>
        <taxon>Bacteria</taxon>
        <taxon>Candidatus Doudnaibacteriota</taxon>
    </lineage>
</organism>
<comment type="caution">
    <text evidence="2">The sequence shown here is derived from an EMBL/GenBank/DDBJ whole genome shotgun (WGS) entry which is preliminary data.</text>
</comment>
<dbReference type="PANTHER" id="PTHR40278">
    <property type="entry name" value="DNA UTILIZATION PROTEIN HOFN"/>
    <property type="match status" value="1"/>
</dbReference>
<keyword evidence="1" id="KW-0472">Membrane</keyword>